<reference evidence="1 2" key="1">
    <citation type="submission" date="2023-12" db="EMBL/GenBank/DDBJ databases">
        <title>Amycolatopsis sp. V23-08.</title>
        <authorList>
            <person name="Somphong A."/>
        </authorList>
    </citation>
    <scope>NUCLEOTIDE SEQUENCE [LARGE SCALE GENOMIC DNA]</scope>
    <source>
        <strain evidence="1 2">V23-08</strain>
    </source>
</reference>
<evidence type="ECO:0000313" key="2">
    <source>
        <dbReference type="Proteomes" id="UP001304298"/>
    </source>
</evidence>
<organism evidence="1 2">
    <name type="scientific">Amycolatopsis heterodermiae</name>
    <dbReference type="NCBI Taxonomy" id="3110235"/>
    <lineage>
        <taxon>Bacteria</taxon>
        <taxon>Bacillati</taxon>
        <taxon>Actinomycetota</taxon>
        <taxon>Actinomycetes</taxon>
        <taxon>Pseudonocardiales</taxon>
        <taxon>Pseudonocardiaceae</taxon>
        <taxon>Amycolatopsis</taxon>
    </lineage>
</organism>
<evidence type="ECO:0008006" key="3">
    <source>
        <dbReference type="Google" id="ProtNLM"/>
    </source>
</evidence>
<evidence type="ECO:0000313" key="1">
    <source>
        <dbReference type="EMBL" id="MEA5362165.1"/>
    </source>
</evidence>
<dbReference type="EMBL" id="JAYFSI010000004">
    <property type="protein sequence ID" value="MEA5362165.1"/>
    <property type="molecule type" value="Genomic_DNA"/>
</dbReference>
<protein>
    <recommendedName>
        <fullName evidence="3">Integral membrane protein</fullName>
    </recommendedName>
</protein>
<comment type="caution">
    <text evidence="1">The sequence shown here is derived from an EMBL/GenBank/DDBJ whole genome shotgun (WGS) entry which is preliminary data.</text>
</comment>
<dbReference type="RefSeq" id="WP_323329624.1">
    <property type="nucleotide sequence ID" value="NZ_JAYFSI010000004.1"/>
</dbReference>
<name>A0ABU5R8I8_9PSEU</name>
<gene>
    <name evidence="1" type="ORF">VA596_21700</name>
</gene>
<sequence>MTNGRGRPILWAAGVLVVAGAVLAVVLASGSGGLPGAKAAAPGPTTVGAEWRTFRAEVTGIRPGPDLFSLFVQVALPGKDPGCVQDPRIEQVVEAKTDIRADVFYSTRPAAGGCEAKVPAELRLTTSGPIADRTVILNADNGNSWHKLGAGWGHCAPQGTCAPPADHCDPAWIGAAASAAGAESSGTTRVCDANWLVLDLPAQKAAPPSRTAFRWSDAGWTSFAQAKTAGCTEIRAADPKFPTALCKTLPAPA</sequence>
<keyword evidence="2" id="KW-1185">Reference proteome</keyword>
<accession>A0ABU5R8I8</accession>
<dbReference type="Proteomes" id="UP001304298">
    <property type="component" value="Unassembled WGS sequence"/>
</dbReference>
<proteinExistence type="predicted"/>